<dbReference type="Proteomes" id="UP000886750">
    <property type="component" value="Unassembled WGS sequence"/>
</dbReference>
<reference evidence="2" key="2">
    <citation type="submission" date="2021-04" db="EMBL/GenBank/DDBJ databases">
        <authorList>
            <person name="Gilroy R."/>
        </authorList>
    </citation>
    <scope>NUCLEOTIDE SEQUENCE</scope>
    <source>
        <strain evidence="2">1345</strain>
    </source>
</reference>
<organism evidence="2 3">
    <name type="scientific">Candidatus Borkfalkia excrementigallinarum</name>
    <dbReference type="NCBI Taxonomy" id="2838506"/>
    <lineage>
        <taxon>Bacteria</taxon>
        <taxon>Bacillati</taxon>
        <taxon>Bacillota</taxon>
        <taxon>Clostridia</taxon>
        <taxon>Christensenellales</taxon>
        <taxon>Christensenellaceae</taxon>
        <taxon>Candidatus Borkfalkia</taxon>
    </lineage>
</organism>
<feature type="transmembrane region" description="Helical" evidence="1">
    <location>
        <begin position="39"/>
        <end position="58"/>
    </location>
</feature>
<name>A0A9D2CT36_9FIRM</name>
<dbReference type="AlphaFoldDB" id="A0A9D2CT36"/>
<keyword evidence="1" id="KW-0472">Membrane</keyword>
<proteinExistence type="predicted"/>
<accession>A0A9D2CT36</accession>
<protein>
    <submittedName>
        <fullName evidence="2">Uncharacterized protein</fullName>
    </submittedName>
</protein>
<evidence type="ECO:0000313" key="2">
    <source>
        <dbReference type="EMBL" id="HIY97336.1"/>
    </source>
</evidence>
<comment type="caution">
    <text evidence="2">The sequence shown here is derived from an EMBL/GenBank/DDBJ whole genome shotgun (WGS) entry which is preliminary data.</text>
</comment>
<dbReference type="EMBL" id="DXCQ01000061">
    <property type="protein sequence ID" value="HIY97336.1"/>
    <property type="molecule type" value="Genomic_DNA"/>
</dbReference>
<feature type="transmembrane region" description="Helical" evidence="1">
    <location>
        <begin position="70"/>
        <end position="89"/>
    </location>
</feature>
<gene>
    <name evidence="2" type="ORF">H9729_06575</name>
</gene>
<reference evidence="2" key="1">
    <citation type="journal article" date="2021" name="PeerJ">
        <title>Extensive microbial diversity within the chicken gut microbiome revealed by metagenomics and culture.</title>
        <authorList>
            <person name="Gilroy R."/>
            <person name="Ravi A."/>
            <person name="Getino M."/>
            <person name="Pursley I."/>
            <person name="Horton D.L."/>
            <person name="Alikhan N.F."/>
            <person name="Baker D."/>
            <person name="Gharbi K."/>
            <person name="Hall N."/>
            <person name="Watson M."/>
            <person name="Adriaenssens E.M."/>
            <person name="Foster-Nyarko E."/>
            <person name="Jarju S."/>
            <person name="Secka A."/>
            <person name="Antonio M."/>
            <person name="Oren A."/>
            <person name="Chaudhuri R.R."/>
            <person name="La Ragione R."/>
            <person name="Hildebrand F."/>
            <person name="Pallen M.J."/>
        </authorList>
    </citation>
    <scope>NUCLEOTIDE SEQUENCE</scope>
    <source>
        <strain evidence="2">1345</strain>
    </source>
</reference>
<evidence type="ECO:0000256" key="1">
    <source>
        <dbReference type="SAM" id="Phobius"/>
    </source>
</evidence>
<keyword evidence="1" id="KW-0812">Transmembrane</keyword>
<evidence type="ECO:0000313" key="3">
    <source>
        <dbReference type="Proteomes" id="UP000886750"/>
    </source>
</evidence>
<keyword evidence="1" id="KW-1133">Transmembrane helix</keyword>
<feature type="transmembrane region" description="Helical" evidence="1">
    <location>
        <begin position="95"/>
        <end position="116"/>
    </location>
</feature>
<sequence>MSKKMFVRLLVGLAFLAAAVLFLLSELMPDTFGGFNLAWAGLIFSGVSGLAFLFSALGTKNSVTLKKLNLLLSAALLVVAVLCLVFALALPDNLVLPIILVVLAAVLVLGILITGGKKWDEGDNHKVGYKNYYQRKAEEEKQKQNDEENK</sequence>